<gene>
    <name evidence="5" type="ORF">ADUPG1_011412</name>
</gene>
<feature type="region of interest" description="Disordered" evidence="2">
    <location>
        <begin position="3153"/>
        <end position="3218"/>
    </location>
</feature>
<feature type="compositionally biased region" description="Basic and acidic residues" evidence="2">
    <location>
        <begin position="2333"/>
        <end position="2348"/>
    </location>
</feature>
<dbReference type="SUPFAM" id="SSF81837">
    <property type="entry name" value="BEACH domain"/>
    <property type="match status" value="1"/>
</dbReference>
<feature type="non-terminal residue" evidence="5">
    <location>
        <position position="4158"/>
    </location>
</feature>
<dbReference type="PROSITE" id="PS50197">
    <property type="entry name" value="BEACH"/>
    <property type="match status" value="1"/>
</dbReference>
<reference evidence="5" key="1">
    <citation type="submission" date="2022-03" db="EMBL/GenBank/DDBJ databases">
        <title>Draft genome sequence of Aduncisulcus paluster, a free-living microaerophilic Fornicata.</title>
        <authorList>
            <person name="Yuyama I."/>
            <person name="Kume K."/>
            <person name="Tamura T."/>
            <person name="Inagaki Y."/>
            <person name="Hashimoto T."/>
        </authorList>
    </citation>
    <scope>NUCLEOTIDE SEQUENCE</scope>
    <source>
        <strain evidence="5">NY0171</strain>
    </source>
</reference>
<feature type="region of interest" description="Disordered" evidence="2">
    <location>
        <begin position="2048"/>
        <end position="2100"/>
    </location>
</feature>
<feature type="compositionally biased region" description="Low complexity" evidence="2">
    <location>
        <begin position="3188"/>
        <end position="3202"/>
    </location>
</feature>
<dbReference type="EMBL" id="BQXS01012001">
    <property type="protein sequence ID" value="GKT18952.1"/>
    <property type="molecule type" value="Genomic_DNA"/>
</dbReference>
<organism evidence="5 6">
    <name type="scientific">Aduncisulcus paluster</name>
    <dbReference type="NCBI Taxonomy" id="2918883"/>
    <lineage>
        <taxon>Eukaryota</taxon>
        <taxon>Metamonada</taxon>
        <taxon>Carpediemonas-like organisms</taxon>
        <taxon>Aduncisulcus</taxon>
    </lineage>
</organism>
<feature type="domain" description="BEACH" evidence="3">
    <location>
        <begin position="3844"/>
        <end position="4158"/>
    </location>
</feature>
<feature type="region of interest" description="Disordered" evidence="2">
    <location>
        <begin position="2333"/>
        <end position="2358"/>
    </location>
</feature>
<dbReference type="PROSITE" id="PS51783">
    <property type="entry name" value="PH_BEACH"/>
    <property type="match status" value="1"/>
</dbReference>
<dbReference type="CDD" id="cd06071">
    <property type="entry name" value="Beach"/>
    <property type="match status" value="1"/>
</dbReference>
<dbReference type="InterPro" id="IPR023362">
    <property type="entry name" value="PH-BEACH_dom"/>
</dbReference>
<feature type="compositionally biased region" description="Low complexity" evidence="2">
    <location>
        <begin position="2680"/>
        <end position="2691"/>
    </location>
</feature>
<evidence type="ECO:0000259" key="3">
    <source>
        <dbReference type="PROSITE" id="PS50197"/>
    </source>
</evidence>
<dbReference type="Proteomes" id="UP001057375">
    <property type="component" value="Unassembled WGS sequence"/>
</dbReference>
<sequence length="4158" mass="461740">MKGLSSSSPFLQTSAHTSAKFSLPKPSYYVSIPPNSYVALPRPLSPVVSPSGISISTWVKLEQLEYETIQHWLRVFRAKGEDVPFSTDISLVSLVHFQHPTTQYQSVESHSMLKIVASIAIKPQITARSEDTGDIGEEKSDTPPLHPYPKESTSGCQKPIQGKKSLDSDDASYLHIHWRGMEGIVSIIGMGMDICDWNHLTFSFSSVASVPKASLFDGSKDMSTQLDKERVSMCVCGIFVNGSWRADVSLFSSHSNSTSATEVLPKPIDTAPPKHSTPHLNEDMASTTCNCPGITQDVGNVCIYLGDYEHGDEEALNNAVNSIFSSSSYLPSFSLPPSPCMSIRMASFCLFSAGLNPLQIHSHYLTTLTQRPTHTFRKELHTKRETIGVSKDQRGLSHAGKGVGKTNADTIAFSPFSLHPFVACPSSFLPGGPLKRTKSLDAERVRYDKMIEQFKKQAEKLEKQRRMRERDEGMSVSFLQKDAPRWTEKKYDQEEDADDEIIVFEDDGVMRVSEILSNKAKEQNTKDDKTKLNITTYALSLCRTHINDESHGSTRIREDVYSGVMDHACSDNCGDDDSFDRRYDGRSSQWTDAIARLYKLPTFKELSHPRLVESFDTLVIELVCGGGGEITSKADNEGMKRQYRGTLQHSPRVYVKAALQSTRENIEHSHGSMPCLFIEEAAKGGKRRLLDIQAFSSAKQLGSPLVSSSNENPEHKVSPVTPISIFRTFSLSVCDVLDVCINQSSGIPAKISGGTHIVSPSTSSRFANNHLKSPSSLSSSSSSLSSDSSKASTDLSSLCLSHGVTLLPPTASRSLSVCGIGHNYEMIETGLRYVCVRKAEIDIEPTCESDVRDDEHSFEGSSLDESWHFIDEAMIPMPHDAENSLNPDTGRFRRKQRRKNKKNLHNLKKMRRRMIRHASHSSIVVPDTSSSQYFFVSEDRSYSSLPFQVITKSHCECITQLHTSHSYRSLSLVQSILTHIIEVTTLPIHPLSQTLILVPLIHSLRHVCVFLDHSSNNNVSGVLIVCMWKGIQGMITKWRSLESSRAEFFDTDSASSSPTIEQHQFFSSPSLPDISCDLIDSCEHSVLIALLYLCGLSVTEEIISTITGSGEVKESSTLHDDYTVFEPASSIFAPLYSPENTQTFVHSMNVSAHTFIPCDSSQHNDPTTRVRLRVDGVLDWATPLLVIFSASSPCPACMEIWSSSSLIYLFSALRCACCSSEMSCRMLRHMNFHGKLLKSEYLHSRPLQGYPKTRSIPDRFSLHSPLSLQLSLFLFLQTLLPLSLLRFYLPPSLFSICGLSSNLIGIYSESNSDLGINLSTHSQGELDREALLDGIDGEEQRGKDLGDGIDGYRSNSYTNEMSPLDDFSLDTNPFFILRCRLSLQSELSFLMEFSTILHECVSGFSSILDEKKELQEQENEESLIEAVHSTNDDSKHLNNHKPLFLHSLLFHYLSFLLFSLHSAVNGISQHPEQVSVLMNRILEGITNVDRRDGESGDTELFGSSIANDSPDTLSMASRVRVFGDTVESPHGKGFNGMGKDASFLSPTFSGIGSSSSSFSSSAISGSSLDATLDSIMSPPSFSGTSVASFTSAQSFASSSSSSSFSSIVSPILESSILPDVLLNEIIRILPMKVLCESAVTIYRSLRMIEQDEKGTDLVDQSATSSSPGFPSLSILLLQGVIKSLLCIGDATGTKSSIPSSMMNELFFQTSKHGTIGLSGNGKKQNISANHSGVVLEELPTPISKDNTPILPESHASFEQPVTGQAILSPLAQHRHDNLHSPIAEDSSSFSPQSSNLAQEVFTSSPPTLYDDPTSQTVDAILSPLAQHRHDNLHSPIAEDSSSFSPQSSTLAQEVFTSSPPTLYDDPTSQTVDGKGKIIESDYQSIVDLSSSVFVEKPRTLQRIFASDDLLLHPQTISLLLSSCLVSSAMPPARLSDLVKPSLCSSMVDHTTDISLYNTFLLPSPSFLSFSSSCGMSGFKMVSSVAKTTLTSLYLAQCAYERGENSAPLHIVIEGGRRGRKRGRIETIQMASYTDDTKKSDYSVISSDISSPESIIPPQSTKSTPLPTLSRGQNMHSMDISTPSAFTASRSPSPSNEMSSLSSLTCSLGKERDLASVEDMGGIVLFMGSACESMISIVQRMIKDVKISQIQGNSDMIKGSIDHSRTMFLHHFSSLQMIGVSLLKLLAIAPGNLEQMNTLSLSSSLDSNPIFSSLRNVLFSDKYHDNGLKTSFSADDSTDDSCHVCTIMGIICGIAIMCEWRFRELLKNIEESYIDVLKEKGKEDDHITILLCLFVQISIRLSHVQPQSCLSFLGGLEISQQAIRYFQDNEDKHLETSSSQQDKKPDDQHPVSSSIAQPDKDIDAIVTEDSISTSALPHSSVPPIELKDISPLLSRGVILQFQDLQTITRLYICMVVSSASFLLLETTVRACTPSHDPEEETREVSSRDDDDLSDTSSQNKRQYPTILHWMFASPDNNKDKDQEIGQGDCGVTLNGLFKDLQFLSLSSSESSNIDSLHFLLSSISFFSFANFPIAREVIASLVLQLQDNSMPPELHVFHKRMFSVCFSTTVLSAVFTESRSLDVSPALFSFPTFSSVRKIILEHQEIIGTIEKDADLPMILVNVIKRLDSLVDEAIRKERKSTISIQRSHAHGMMYRRESTRLGKRGTPQHTPISRYKGNALPSSPVHSNSSLSRSLTLNKTKQDSIPGLFGRVCGSGISRRRLDNIVGYGGASNSFTQTCIAFILYVVKCEGSQPLHKEQAFVEHPSEPMIDPELVPAQAHAIPHSNRDDLLVPSISLLSQFPLSLHLFVHIELFGSWLIFGMCHQVLTSIEEIFTNKQKTEVEMLRARQLSDGPVMSKPSLNTCFQLPVFLPLALIILAFTNGNTGAGKMLQQLLGESIEGSLRLDGRYEGDRMVEEEEESDGGNDSSLSLSEHFSNLKKKIIEHGKEVWIPIIDWIYSELELFKHMKEEQKAVQPEDVSIESEIEDIDPFAPASEIKASKAAIIEHGKEVWIPIIDWIYSELELFKHMKEEQKAVQPEDVSIESEIEDIDPFAPASEIKASKAAVLPSSLDSEYYSLYLLSLFPMDTLTQLLFILICLPSSPAAPSSLSELSFFLSGVMSQNFKRRSSCGKYGILLLLSSLAGVIENKSNKSMVGIRQSKHQKDDHEKLSRKKEKKKRQKQTRKKSISASSPMSPLSMSGSNRTSPSKVPSIHLHNSPGSVPIENDFQLTPYEWIVFNAEKERVKSHSSFFLASSSPVFPSKLSGCVFRCGKEEEYNGKDSDGWCLPKFPRLFSATRSLSDSIVWMSIHKVQRILDSHDEQARVCGAWVEMVPFSEIKALKSMQDSVGSSNLTRIINDSLSSDGDSVITELSDEECVCCVCVLIRKRYVSVSCVELKGRKRRRLGWRFSNDIVFVPIPGNPSLSSLAEKYGTSVDKLAQGFRNNRDILWNYTSFEAISDDNCPLRPHSIKRKNNYDYETNWNQSPATSRAADVVLIAQLHSHRGRVEITPSHCLNVTKYPHPPSLSELKEPVKHKAPPKKPDLSLPPSSSLSSSVASPKAERQQTHVNEQHPAPFSHFSFLSSLYWSVAGDWLRSRRRKGALNVFESLCRADQTRIELHAAAVSADVLQQSSFTQKMRIRLKRMLQQDGISVGSCLGAMERIGREYGYVGMGVVSSIHETNNNTGSAGQNTSEEKIMWTRDVLGRIARSTALEFENYTIPSTQTYDLASLTHIFDRCSCQQPFALEMFFLGGQGIFCVFNNKQDRDTFSHGIIESVFDLNGSGMKTNLQFIFSHNEPSVSHSLMPSTHETLSPSGMFSLKQRDKQDYVNKYISYNHIDELHLPFKTTSAYIGHLLKMFSQAKISVHDFIMELNTLSGRSFLDTSQYPSFPWTLKLYRDAEWIRLDGSGKQSDSVTILDMFRDFRKPMGAQGEDRLEFFKQRYIDTEECAIEHGPYHYGTYFMHSALPPLSMIRLEPFLSIHRAISDRRIDHTGRLFFSVPRFWESNAIYHKQSVGELVPEFFSLPEVFQGLNNVDFGLIEKEALRSEDDRDKSKKQSTSVTTTKQLVSVSDVHLPSWSHNTDEFISTMSNSLECDLSANNINNWVDLVFGCKQRGVEAVKAVNMYIQYLYAGAVKFRKIKEIGFVADTITRLHNWGV</sequence>
<dbReference type="InterPro" id="IPR036372">
    <property type="entry name" value="BEACH_dom_sf"/>
</dbReference>
<feature type="region of interest" description="Disordered" evidence="2">
    <location>
        <begin position="2431"/>
        <end position="2457"/>
    </location>
</feature>
<name>A0ABQ5JXI2_9EUKA</name>
<feature type="domain" description="BEACH-type PH" evidence="4">
    <location>
        <begin position="3673"/>
        <end position="3774"/>
    </location>
</feature>
<feature type="region of interest" description="Disordered" evidence="2">
    <location>
        <begin position="127"/>
        <end position="164"/>
    </location>
</feature>
<proteinExistence type="predicted"/>
<feature type="compositionally biased region" description="Low complexity" evidence="2">
    <location>
        <begin position="2048"/>
        <end position="2059"/>
    </location>
</feature>
<feature type="compositionally biased region" description="Low complexity" evidence="2">
    <location>
        <begin position="3544"/>
        <end position="3559"/>
    </location>
</feature>
<keyword evidence="6" id="KW-1185">Reference proteome</keyword>
<feature type="region of interest" description="Disordered" evidence="2">
    <location>
        <begin position="2660"/>
        <end position="2691"/>
    </location>
</feature>
<dbReference type="SMART" id="SM01026">
    <property type="entry name" value="Beach"/>
    <property type="match status" value="1"/>
</dbReference>
<feature type="coiled-coil region" evidence="1">
    <location>
        <begin position="444"/>
        <end position="471"/>
    </location>
</feature>
<dbReference type="PANTHER" id="PTHR13743">
    <property type="entry name" value="BEIGE/BEACH-RELATED"/>
    <property type="match status" value="1"/>
</dbReference>
<dbReference type="InterPro" id="IPR000409">
    <property type="entry name" value="BEACH_dom"/>
</dbReference>
<evidence type="ECO:0000313" key="5">
    <source>
        <dbReference type="EMBL" id="GKT18952.1"/>
    </source>
</evidence>
<evidence type="ECO:0000259" key="4">
    <source>
        <dbReference type="PROSITE" id="PS51783"/>
    </source>
</evidence>
<feature type="region of interest" description="Disordered" evidence="2">
    <location>
        <begin position="3525"/>
        <end position="3568"/>
    </location>
</feature>
<feature type="compositionally biased region" description="Basic and acidic residues" evidence="2">
    <location>
        <begin position="128"/>
        <end position="141"/>
    </location>
</feature>
<evidence type="ECO:0000256" key="2">
    <source>
        <dbReference type="SAM" id="MobiDB-lite"/>
    </source>
</evidence>
<dbReference type="Gene3D" id="1.10.1540.10">
    <property type="entry name" value="BEACH domain"/>
    <property type="match status" value="1"/>
</dbReference>
<feature type="compositionally biased region" description="Low complexity" evidence="2">
    <location>
        <begin position="2088"/>
        <end position="2100"/>
    </location>
</feature>
<feature type="compositionally biased region" description="Basic residues" evidence="2">
    <location>
        <begin position="3170"/>
        <end position="3187"/>
    </location>
</feature>
<evidence type="ECO:0000256" key="1">
    <source>
        <dbReference type="SAM" id="Coils"/>
    </source>
</evidence>
<dbReference type="InterPro" id="IPR050865">
    <property type="entry name" value="BEACH_Domain"/>
</dbReference>
<protein>
    <submittedName>
        <fullName evidence="5">Uncharacterized protein</fullName>
    </submittedName>
</protein>
<dbReference type="Pfam" id="PF02138">
    <property type="entry name" value="Beach"/>
    <property type="match status" value="2"/>
</dbReference>
<keyword evidence="1" id="KW-0175">Coiled coil</keyword>
<feature type="compositionally biased region" description="Polar residues" evidence="2">
    <location>
        <begin position="2060"/>
        <end position="2087"/>
    </location>
</feature>
<accession>A0ABQ5JXI2</accession>
<comment type="caution">
    <text evidence="5">The sequence shown here is derived from an EMBL/GenBank/DDBJ whole genome shotgun (WGS) entry which is preliminary data.</text>
</comment>
<evidence type="ECO:0000313" key="6">
    <source>
        <dbReference type="Proteomes" id="UP001057375"/>
    </source>
</evidence>